<comment type="caution">
    <text evidence="1">The sequence shown here is derived from an EMBL/GenBank/DDBJ whole genome shotgun (WGS) entry which is preliminary data.</text>
</comment>
<evidence type="ECO:0000313" key="1">
    <source>
        <dbReference type="EMBL" id="EKJ98627.1"/>
    </source>
</evidence>
<sequence length="83" mass="10237">MFRTLQRLLERKRDWPREFGGTRRSLPIDLRRMIRRVHRQLLKWFAFNETLPHPLDFGHDAFANLAIRPDHRVRARRFNSRNC</sequence>
<proteinExistence type="predicted"/>
<evidence type="ECO:0000313" key="2">
    <source>
        <dbReference type="Proteomes" id="UP000007993"/>
    </source>
</evidence>
<protein>
    <submittedName>
        <fullName evidence="1">Uncharacterized protein</fullName>
    </submittedName>
</protein>
<dbReference type="AlphaFoldDB" id="K5D847"/>
<name>K5D847_RHOBT</name>
<accession>K5D847</accession>
<organism evidence="1 2">
    <name type="scientific">Rhodopirellula baltica SH28</name>
    <dbReference type="NCBI Taxonomy" id="993517"/>
    <lineage>
        <taxon>Bacteria</taxon>
        <taxon>Pseudomonadati</taxon>
        <taxon>Planctomycetota</taxon>
        <taxon>Planctomycetia</taxon>
        <taxon>Pirellulales</taxon>
        <taxon>Pirellulaceae</taxon>
        <taxon>Rhodopirellula</taxon>
    </lineage>
</organism>
<dbReference type="Proteomes" id="UP000007993">
    <property type="component" value="Unassembled WGS sequence"/>
</dbReference>
<dbReference type="EMBL" id="AMCW01000174">
    <property type="protein sequence ID" value="EKJ98627.1"/>
    <property type="molecule type" value="Genomic_DNA"/>
</dbReference>
<reference evidence="1 2" key="1">
    <citation type="journal article" date="2013" name="Mar. Genomics">
        <title>Expression of sulfatases in Rhodopirellula baltica and the diversity of sulfatases in the genus Rhodopirellula.</title>
        <authorList>
            <person name="Wegner C.E."/>
            <person name="Richter-Heitmann T."/>
            <person name="Klindworth A."/>
            <person name="Klockow C."/>
            <person name="Richter M."/>
            <person name="Achstetter T."/>
            <person name="Glockner F.O."/>
            <person name="Harder J."/>
        </authorList>
    </citation>
    <scope>NUCLEOTIDE SEQUENCE [LARGE SCALE GENOMIC DNA]</scope>
    <source>
        <strain evidence="1 2">SH28</strain>
    </source>
</reference>
<gene>
    <name evidence="1" type="ORF">RBSH_06086</name>
</gene>